<gene>
    <name evidence="4" type="ORF">M413DRAFT_29800</name>
</gene>
<evidence type="ECO:0000256" key="2">
    <source>
        <dbReference type="ARBA" id="ARBA00022741"/>
    </source>
</evidence>
<reference evidence="4 5" key="1">
    <citation type="submission" date="2014-04" db="EMBL/GenBank/DDBJ databases">
        <authorList>
            <consortium name="DOE Joint Genome Institute"/>
            <person name="Kuo A."/>
            <person name="Gay G."/>
            <person name="Dore J."/>
            <person name="Kohler A."/>
            <person name="Nagy L.G."/>
            <person name="Floudas D."/>
            <person name="Copeland A."/>
            <person name="Barry K.W."/>
            <person name="Cichocki N."/>
            <person name="Veneault-Fourrey C."/>
            <person name="LaButti K."/>
            <person name="Lindquist E.A."/>
            <person name="Lipzen A."/>
            <person name="Lundell T."/>
            <person name="Morin E."/>
            <person name="Murat C."/>
            <person name="Sun H."/>
            <person name="Tunlid A."/>
            <person name="Henrissat B."/>
            <person name="Grigoriev I.V."/>
            <person name="Hibbett D.S."/>
            <person name="Martin F."/>
            <person name="Nordberg H.P."/>
            <person name="Cantor M.N."/>
            <person name="Hua S.X."/>
        </authorList>
    </citation>
    <scope>NUCLEOTIDE SEQUENCE [LARGE SCALE GENOMIC DNA]</scope>
    <source>
        <strain evidence="5">h7</strain>
    </source>
</reference>
<keyword evidence="3" id="KW-0342">GTP-binding</keyword>
<dbReference type="PANTHER" id="PTHR24070">
    <property type="entry name" value="RAS, DI-RAS, AND RHEB FAMILY MEMBERS OF SMALL GTPASE SUPERFAMILY"/>
    <property type="match status" value="1"/>
</dbReference>
<keyword evidence="2" id="KW-0547">Nucleotide-binding</keyword>
<dbReference type="InterPro" id="IPR020849">
    <property type="entry name" value="Small_GTPase_Ras-type"/>
</dbReference>
<dbReference type="Gene3D" id="3.40.50.300">
    <property type="entry name" value="P-loop containing nucleotide triphosphate hydrolases"/>
    <property type="match status" value="1"/>
</dbReference>
<dbReference type="InterPro" id="IPR001806">
    <property type="entry name" value="Small_GTPase"/>
</dbReference>
<dbReference type="SMART" id="SM00174">
    <property type="entry name" value="RHO"/>
    <property type="match status" value="1"/>
</dbReference>
<evidence type="ECO:0000256" key="1">
    <source>
        <dbReference type="ARBA" id="ARBA00004342"/>
    </source>
</evidence>
<proteinExistence type="predicted"/>
<dbReference type="SMART" id="SM00175">
    <property type="entry name" value="RAB"/>
    <property type="match status" value="1"/>
</dbReference>
<dbReference type="NCBIfam" id="TIGR00231">
    <property type="entry name" value="small_GTP"/>
    <property type="match status" value="1"/>
</dbReference>
<evidence type="ECO:0000313" key="5">
    <source>
        <dbReference type="Proteomes" id="UP000053424"/>
    </source>
</evidence>
<organism evidence="4 5">
    <name type="scientific">Hebeloma cylindrosporum</name>
    <dbReference type="NCBI Taxonomy" id="76867"/>
    <lineage>
        <taxon>Eukaryota</taxon>
        <taxon>Fungi</taxon>
        <taxon>Dikarya</taxon>
        <taxon>Basidiomycota</taxon>
        <taxon>Agaricomycotina</taxon>
        <taxon>Agaricomycetes</taxon>
        <taxon>Agaricomycetidae</taxon>
        <taxon>Agaricales</taxon>
        <taxon>Agaricineae</taxon>
        <taxon>Hymenogastraceae</taxon>
        <taxon>Hebeloma</taxon>
    </lineage>
</organism>
<dbReference type="STRING" id="686832.A0A0C2XM99"/>
<name>A0A0C2XM99_HEBCY</name>
<dbReference type="AlphaFoldDB" id="A0A0C2XM99"/>
<keyword evidence="5" id="KW-1185">Reference proteome</keyword>
<dbReference type="GO" id="GO:0005886">
    <property type="term" value="C:plasma membrane"/>
    <property type="evidence" value="ECO:0007669"/>
    <property type="project" value="UniProtKB-SubCell"/>
</dbReference>
<dbReference type="Pfam" id="PF00071">
    <property type="entry name" value="Ras"/>
    <property type="match status" value="1"/>
</dbReference>
<dbReference type="EMBL" id="KN831788">
    <property type="protein sequence ID" value="KIM38858.1"/>
    <property type="molecule type" value="Genomic_DNA"/>
</dbReference>
<sequence length="206" mass="23434">MVLPVNSRFLKEYKLVVIGGRGAGRSALTVQFIENRFPDDDPDYYYGNRKLCVIDEEVALIDVLDTFADEAYIAMREQYMRTGEGFLLVYSVTSRQSFEKVSTLHQEILRCKDNLNSFPMIVVANKCDLEHERMVGINEGRDLAKHLGCKFIETSAKYGVNVDEAFMNLVREIRKYNKKPQSRPKAVAAGKDQHQHSPGFCGCLVL</sequence>
<dbReference type="GO" id="GO:0005525">
    <property type="term" value="F:GTP binding"/>
    <property type="evidence" value="ECO:0007669"/>
    <property type="project" value="UniProtKB-KW"/>
</dbReference>
<dbReference type="OrthoDB" id="5976022at2759"/>
<dbReference type="PROSITE" id="PS51419">
    <property type="entry name" value="RAB"/>
    <property type="match status" value="1"/>
</dbReference>
<evidence type="ECO:0000313" key="4">
    <source>
        <dbReference type="EMBL" id="KIM38858.1"/>
    </source>
</evidence>
<dbReference type="SMART" id="SM00173">
    <property type="entry name" value="RAS"/>
    <property type="match status" value="1"/>
</dbReference>
<dbReference type="InterPro" id="IPR005225">
    <property type="entry name" value="Small_GTP-bd"/>
</dbReference>
<dbReference type="Proteomes" id="UP000053424">
    <property type="component" value="Unassembled WGS sequence"/>
</dbReference>
<dbReference type="FunFam" id="3.40.50.300:FF:001447">
    <property type="entry name" value="Ras-related protein Rab-1B"/>
    <property type="match status" value="1"/>
</dbReference>
<dbReference type="GO" id="GO:0007165">
    <property type="term" value="P:signal transduction"/>
    <property type="evidence" value="ECO:0007669"/>
    <property type="project" value="InterPro"/>
</dbReference>
<dbReference type="GO" id="GO:0003924">
    <property type="term" value="F:GTPase activity"/>
    <property type="evidence" value="ECO:0007669"/>
    <property type="project" value="InterPro"/>
</dbReference>
<reference evidence="5" key="2">
    <citation type="submission" date="2015-01" db="EMBL/GenBank/DDBJ databases">
        <title>Evolutionary Origins and Diversification of the Mycorrhizal Mutualists.</title>
        <authorList>
            <consortium name="DOE Joint Genome Institute"/>
            <consortium name="Mycorrhizal Genomics Consortium"/>
            <person name="Kohler A."/>
            <person name="Kuo A."/>
            <person name="Nagy L.G."/>
            <person name="Floudas D."/>
            <person name="Copeland A."/>
            <person name="Barry K.W."/>
            <person name="Cichocki N."/>
            <person name="Veneault-Fourrey C."/>
            <person name="LaButti K."/>
            <person name="Lindquist E.A."/>
            <person name="Lipzen A."/>
            <person name="Lundell T."/>
            <person name="Morin E."/>
            <person name="Murat C."/>
            <person name="Riley R."/>
            <person name="Ohm R."/>
            <person name="Sun H."/>
            <person name="Tunlid A."/>
            <person name="Henrissat B."/>
            <person name="Grigoriev I.V."/>
            <person name="Hibbett D.S."/>
            <person name="Martin F."/>
        </authorList>
    </citation>
    <scope>NUCLEOTIDE SEQUENCE [LARGE SCALE GENOMIC DNA]</scope>
    <source>
        <strain evidence="5">h7</strain>
    </source>
</reference>
<dbReference type="PROSITE" id="PS51421">
    <property type="entry name" value="RAS"/>
    <property type="match status" value="1"/>
</dbReference>
<evidence type="ECO:0000256" key="3">
    <source>
        <dbReference type="ARBA" id="ARBA00023134"/>
    </source>
</evidence>
<dbReference type="SUPFAM" id="SSF52540">
    <property type="entry name" value="P-loop containing nucleoside triphosphate hydrolases"/>
    <property type="match status" value="1"/>
</dbReference>
<comment type="subcellular location">
    <subcellularLocation>
        <location evidence="1">Cell membrane</location>
        <topology evidence="1">Lipid-anchor</topology>
        <orientation evidence="1">Cytoplasmic side</orientation>
    </subcellularLocation>
</comment>
<dbReference type="HOGENOM" id="CLU_041217_9_8_1"/>
<evidence type="ECO:0008006" key="6">
    <source>
        <dbReference type="Google" id="ProtNLM"/>
    </source>
</evidence>
<dbReference type="PRINTS" id="PR00449">
    <property type="entry name" value="RASTRNSFRMNG"/>
</dbReference>
<accession>A0A0C2XM99</accession>
<dbReference type="InterPro" id="IPR027417">
    <property type="entry name" value="P-loop_NTPase"/>
</dbReference>
<protein>
    <recommendedName>
        <fullName evidence="6">Ras-like protein</fullName>
    </recommendedName>
</protein>